<keyword evidence="3" id="KW-1185">Reference proteome</keyword>
<proteinExistence type="predicted"/>
<name>A0AAD7K0D4_9AGAR</name>
<keyword evidence="1" id="KW-0732">Signal</keyword>
<accession>A0AAD7K0D4</accession>
<feature type="chain" id="PRO_5041998107" description="Secreted protein" evidence="1">
    <location>
        <begin position="18"/>
        <end position="90"/>
    </location>
</feature>
<organism evidence="2 3">
    <name type="scientific">Mycena maculata</name>
    <dbReference type="NCBI Taxonomy" id="230809"/>
    <lineage>
        <taxon>Eukaryota</taxon>
        <taxon>Fungi</taxon>
        <taxon>Dikarya</taxon>
        <taxon>Basidiomycota</taxon>
        <taxon>Agaricomycotina</taxon>
        <taxon>Agaricomycetes</taxon>
        <taxon>Agaricomycetidae</taxon>
        <taxon>Agaricales</taxon>
        <taxon>Marasmiineae</taxon>
        <taxon>Mycenaceae</taxon>
        <taxon>Mycena</taxon>
    </lineage>
</organism>
<gene>
    <name evidence="2" type="ORF">DFH07DRAFT_799162</name>
</gene>
<sequence>MPIGLLVLCLCSPQTRGRDDIHAGHISWRLHTDSWLLVHILPSYPPHVTERSAFSLLAPRTISKLELKFWCENRTSDVPFSSFDKGENAR</sequence>
<evidence type="ECO:0000256" key="1">
    <source>
        <dbReference type="SAM" id="SignalP"/>
    </source>
</evidence>
<feature type="signal peptide" evidence="1">
    <location>
        <begin position="1"/>
        <end position="17"/>
    </location>
</feature>
<feature type="non-terminal residue" evidence="2">
    <location>
        <position position="90"/>
    </location>
</feature>
<comment type="caution">
    <text evidence="2">The sequence shown here is derived from an EMBL/GenBank/DDBJ whole genome shotgun (WGS) entry which is preliminary data.</text>
</comment>
<protein>
    <recommendedName>
        <fullName evidence="4">Secreted protein</fullName>
    </recommendedName>
</protein>
<evidence type="ECO:0000313" key="2">
    <source>
        <dbReference type="EMBL" id="KAJ7775591.1"/>
    </source>
</evidence>
<dbReference type="EMBL" id="JARJLG010000014">
    <property type="protein sequence ID" value="KAJ7775591.1"/>
    <property type="molecule type" value="Genomic_DNA"/>
</dbReference>
<dbReference type="Proteomes" id="UP001215280">
    <property type="component" value="Unassembled WGS sequence"/>
</dbReference>
<evidence type="ECO:0000313" key="3">
    <source>
        <dbReference type="Proteomes" id="UP001215280"/>
    </source>
</evidence>
<dbReference type="AlphaFoldDB" id="A0AAD7K0D4"/>
<reference evidence="2" key="1">
    <citation type="submission" date="2023-03" db="EMBL/GenBank/DDBJ databases">
        <title>Massive genome expansion in bonnet fungi (Mycena s.s.) driven by repeated elements and novel gene families across ecological guilds.</title>
        <authorList>
            <consortium name="Lawrence Berkeley National Laboratory"/>
            <person name="Harder C.B."/>
            <person name="Miyauchi S."/>
            <person name="Viragh M."/>
            <person name="Kuo A."/>
            <person name="Thoen E."/>
            <person name="Andreopoulos B."/>
            <person name="Lu D."/>
            <person name="Skrede I."/>
            <person name="Drula E."/>
            <person name="Henrissat B."/>
            <person name="Morin E."/>
            <person name="Kohler A."/>
            <person name="Barry K."/>
            <person name="LaButti K."/>
            <person name="Morin E."/>
            <person name="Salamov A."/>
            <person name="Lipzen A."/>
            <person name="Mereny Z."/>
            <person name="Hegedus B."/>
            <person name="Baldrian P."/>
            <person name="Stursova M."/>
            <person name="Weitz H."/>
            <person name="Taylor A."/>
            <person name="Grigoriev I.V."/>
            <person name="Nagy L.G."/>
            <person name="Martin F."/>
            <person name="Kauserud H."/>
        </authorList>
    </citation>
    <scope>NUCLEOTIDE SEQUENCE</scope>
    <source>
        <strain evidence="2">CBHHK188m</strain>
    </source>
</reference>
<evidence type="ECO:0008006" key="4">
    <source>
        <dbReference type="Google" id="ProtNLM"/>
    </source>
</evidence>